<dbReference type="Proteomes" id="UP001328107">
    <property type="component" value="Unassembled WGS sequence"/>
</dbReference>
<dbReference type="AlphaFoldDB" id="A0AAN5D4S7"/>
<feature type="region of interest" description="Disordered" evidence="1">
    <location>
        <begin position="64"/>
        <end position="97"/>
    </location>
</feature>
<accession>A0AAN5D4S7</accession>
<sequence length="261" mass="29523">MATVNCSACPRRSHQCRKIPDIAGMGREWLLRLNLIEDEFELLQEKVARIQGEGRRAWLCPNHFKGRNHLDREGPEDHRQKGEEPPRLNEESDVQPEPAPTVEAMVDAMSDLLFPSPQRTQSGVSGASGSYIRSQETTNTEVTSETGVQCGPPTPPSHDYFLVKKECLLSLFTRCHQCGKKEIEEGTFKCRTVGSALVLQWECLVCEREVEWHSQPMVERYFEGNLKLTSAVHTTSVSRPVSPYNYVEKTEQPSPNGRKVQ</sequence>
<name>A0AAN5D4S7_9BILA</name>
<dbReference type="EMBL" id="BTRK01000002">
    <property type="protein sequence ID" value="GMR39443.1"/>
    <property type="molecule type" value="Genomic_DNA"/>
</dbReference>
<keyword evidence="4" id="KW-1185">Reference proteome</keyword>
<protein>
    <recommendedName>
        <fullName evidence="5">THAP-type domain-containing protein</fullName>
    </recommendedName>
</protein>
<organism evidence="3 4">
    <name type="scientific">Pristionchus mayeri</name>
    <dbReference type="NCBI Taxonomy" id="1317129"/>
    <lineage>
        <taxon>Eukaryota</taxon>
        <taxon>Metazoa</taxon>
        <taxon>Ecdysozoa</taxon>
        <taxon>Nematoda</taxon>
        <taxon>Chromadorea</taxon>
        <taxon>Rhabditida</taxon>
        <taxon>Rhabditina</taxon>
        <taxon>Diplogasteromorpha</taxon>
        <taxon>Diplogasteroidea</taxon>
        <taxon>Neodiplogasteridae</taxon>
        <taxon>Pristionchus</taxon>
    </lineage>
</organism>
<feature type="compositionally biased region" description="Polar residues" evidence="1">
    <location>
        <begin position="117"/>
        <end position="147"/>
    </location>
</feature>
<dbReference type="PANTHER" id="PTHR31751">
    <property type="entry name" value="SI:CH211-108C17.2-RELATED-RELATED"/>
    <property type="match status" value="1"/>
</dbReference>
<feature type="compositionally biased region" description="Basic and acidic residues" evidence="1">
    <location>
        <begin position="68"/>
        <end position="90"/>
    </location>
</feature>
<reference evidence="4" key="1">
    <citation type="submission" date="2022-10" db="EMBL/GenBank/DDBJ databases">
        <title>Genome assembly of Pristionchus species.</title>
        <authorList>
            <person name="Yoshida K."/>
            <person name="Sommer R.J."/>
        </authorList>
    </citation>
    <scope>NUCLEOTIDE SEQUENCE [LARGE SCALE GENOMIC DNA]</scope>
    <source>
        <strain evidence="2 4">RS5460</strain>
    </source>
</reference>
<evidence type="ECO:0000313" key="2">
    <source>
        <dbReference type="EMBL" id="GMR39443.1"/>
    </source>
</evidence>
<proteinExistence type="predicted"/>
<dbReference type="EMBL" id="BTRK01000006">
    <property type="protein sequence ID" value="GMR56628.1"/>
    <property type="molecule type" value="Genomic_DNA"/>
</dbReference>
<evidence type="ECO:0000313" key="3">
    <source>
        <dbReference type="EMBL" id="GMR56628.1"/>
    </source>
</evidence>
<gene>
    <name evidence="2" type="ORF">PMAYCL1PPCAC_09638</name>
    <name evidence="3" type="ORF">PMAYCL1PPCAC_26823</name>
</gene>
<reference evidence="3" key="2">
    <citation type="submission" date="2023-06" db="EMBL/GenBank/DDBJ databases">
        <title>Genome assembly of Pristionchus species.</title>
        <authorList>
            <person name="Yoshida K."/>
            <person name="Sommer R.J."/>
        </authorList>
    </citation>
    <scope>NUCLEOTIDE SEQUENCE</scope>
    <source>
        <strain evidence="3">RS5460</strain>
    </source>
</reference>
<feature type="region of interest" description="Disordered" evidence="1">
    <location>
        <begin position="116"/>
        <end position="154"/>
    </location>
</feature>
<evidence type="ECO:0000313" key="4">
    <source>
        <dbReference type="Proteomes" id="UP001328107"/>
    </source>
</evidence>
<evidence type="ECO:0008006" key="5">
    <source>
        <dbReference type="Google" id="ProtNLM"/>
    </source>
</evidence>
<comment type="caution">
    <text evidence="3">The sequence shown here is derived from an EMBL/GenBank/DDBJ whole genome shotgun (WGS) entry which is preliminary data.</text>
</comment>
<evidence type="ECO:0000256" key="1">
    <source>
        <dbReference type="SAM" id="MobiDB-lite"/>
    </source>
</evidence>